<dbReference type="Pfam" id="PF00450">
    <property type="entry name" value="Peptidase_S10"/>
    <property type="match status" value="1"/>
</dbReference>
<proteinExistence type="inferred from homology"/>
<dbReference type="GO" id="GO:0006508">
    <property type="term" value="P:proteolysis"/>
    <property type="evidence" value="ECO:0007669"/>
    <property type="project" value="InterPro"/>
</dbReference>
<comment type="caution">
    <text evidence="3">The sequence shown here is derived from an EMBL/GenBank/DDBJ whole genome shotgun (WGS) entry which is preliminary data.</text>
</comment>
<feature type="region of interest" description="Disordered" evidence="2">
    <location>
        <begin position="89"/>
        <end position="121"/>
    </location>
</feature>
<dbReference type="InterPro" id="IPR029058">
    <property type="entry name" value="AB_hydrolase_fold"/>
</dbReference>
<protein>
    <recommendedName>
        <fullName evidence="5">60S acidic ribosomal protein P0</fullName>
    </recommendedName>
</protein>
<reference evidence="3" key="1">
    <citation type="submission" date="2023-02" db="EMBL/GenBank/DDBJ databases">
        <title>Genome of toxic invasive species Heracleum sosnowskyi carries increased number of genes despite the absence of recent whole-genome duplications.</title>
        <authorList>
            <person name="Schelkunov M."/>
            <person name="Shtratnikova V."/>
            <person name="Makarenko M."/>
            <person name="Klepikova A."/>
            <person name="Omelchenko D."/>
            <person name="Novikova G."/>
            <person name="Obukhova E."/>
            <person name="Bogdanov V."/>
            <person name="Penin A."/>
            <person name="Logacheva M."/>
        </authorList>
    </citation>
    <scope>NUCLEOTIDE SEQUENCE</scope>
    <source>
        <strain evidence="3">Hsosn_3</strain>
        <tissue evidence="3">Leaf</tissue>
    </source>
</reference>
<dbReference type="GO" id="GO:0043021">
    <property type="term" value="F:ribonucleoprotein complex binding"/>
    <property type="evidence" value="ECO:0007669"/>
    <property type="project" value="TreeGrafter"/>
</dbReference>
<gene>
    <name evidence="3" type="ORF">POM88_050531</name>
</gene>
<evidence type="ECO:0000256" key="1">
    <source>
        <dbReference type="ARBA" id="ARBA00009431"/>
    </source>
</evidence>
<sequence length="121" mass="13277">MCRGLLNYTYADGSIDILPLLKRIIQNHIPVWVFSGDEDSVVLLLGSRTLVRELAHDMQFKITVPYGAWFQKGQDPSKFVVAVVRSATADSGAAPASAAAEEKKEEPAEESDDDMGFSLFD</sequence>
<dbReference type="GO" id="GO:0004185">
    <property type="term" value="F:serine-type carboxypeptidase activity"/>
    <property type="evidence" value="ECO:0007669"/>
    <property type="project" value="InterPro"/>
</dbReference>
<evidence type="ECO:0000313" key="3">
    <source>
        <dbReference type="EMBL" id="KAK1357275.1"/>
    </source>
</evidence>
<evidence type="ECO:0008006" key="5">
    <source>
        <dbReference type="Google" id="ProtNLM"/>
    </source>
</evidence>
<dbReference type="GO" id="GO:0030295">
    <property type="term" value="F:protein kinase activator activity"/>
    <property type="evidence" value="ECO:0007669"/>
    <property type="project" value="TreeGrafter"/>
</dbReference>
<dbReference type="GO" id="GO:0022625">
    <property type="term" value="C:cytosolic large ribosomal subunit"/>
    <property type="evidence" value="ECO:0007669"/>
    <property type="project" value="TreeGrafter"/>
</dbReference>
<dbReference type="Pfam" id="PF00428">
    <property type="entry name" value="Ribosomal_60s"/>
    <property type="match status" value="1"/>
</dbReference>
<dbReference type="GO" id="GO:0002181">
    <property type="term" value="P:cytoplasmic translation"/>
    <property type="evidence" value="ECO:0007669"/>
    <property type="project" value="TreeGrafter"/>
</dbReference>
<evidence type="ECO:0000256" key="2">
    <source>
        <dbReference type="SAM" id="MobiDB-lite"/>
    </source>
</evidence>
<name>A0AAD8GXS1_9APIA</name>
<dbReference type="Gene3D" id="3.40.50.1820">
    <property type="entry name" value="alpha/beta hydrolase"/>
    <property type="match status" value="1"/>
</dbReference>
<evidence type="ECO:0000313" key="4">
    <source>
        <dbReference type="Proteomes" id="UP001237642"/>
    </source>
</evidence>
<dbReference type="PANTHER" id="PTHR45696">
    <property type="entry name" value="60S ACIDIC RIBOSOMAL PROTEIN P1"/>
    <property type="match status" value="1"/>
</dbReference>
<dbReference type="InterPro" id="IPR001563">
    <property type="entry name" value="Peptidase_S10"/>
</dbReference>
<dbReference type="EMBL" id="JAUIZM010000011">
    <property type="protein sequence ID" value="KAK1357275.1"/>
    <property type="molecule type" value="Genomic_DNA"/>
</dbReference>
<accession>A0AAD8GXS1</accession>
<dbReference type="AlphaFoldDB" id="A0AAD8GXS1"/>
<dbReference type="SUPFAM" id="SSF53474">
    <property type="entry name" value="alpha/beta-Hydrolases"/>
    <property type="match status" value="1"/>
</dbReference>
<feature type="compositionally biased region" description="Low complexity" evidence="2">
    <location>
        <begin position="89"/>
        <end position="99"/>
    </location>
</feature>
<dbReference type="GO" id="GO:0003735">
    <property type="term" value="F:structural constituent of ribosome"/>
    <property type="evidence" value="ECO:0007669"/>
    <property type="project" value="TreeGrafter"/>
</dbReference>
<dbReference type="Proteomes" id="UP001237642">
    <property type="component" value="Unassembled WGS sequence"/>
</dbReference>
<keyword evidence="4" id="KW-1185">Reference proteome</keyword>
<comment type="similarity">
    <text evidence="1">Belongs to the peptidase S10 family.</text>
</comment>
<dbReference type="PANTHER" id="PTHR45696:SF10">
    <property type="entry name" value="LARGE RIBOSOMAL SUBUNIT PROTEIN P1"/>
    <property type="match status" value="1"/>
</dbReference>
<reference evidence="3" key="2">
    <citation type="submission" date="2023-05" db="EMBL/GenBank/DDBJ databases">
        <authorList>
            <person name="Schelkunov M.I."/>
        </authorList>
    </citation>
    <scope>NUCLEOTIDE SEQUENCE</scope>
    <source>
        <strain evidence="3">Hsosn_3</strain>
        <tissue evidence="3">Leaf</tissue>
    </source>
</reference>
<organism evidence="3 4">
    <name type="scientific">Heracleum sosnowskyi</name>
    <dbReference type="NCBI Taxonomy" id="360622"/>
    <lineage>
        <taxon>Eukaryota</taxon>
        <taxon>Viridiplantae</taxon>
        <taxon>Streptophyta</taxon>
        <taxon>Embryophyta</taxon>
        <taxon>Tracheophyta</taxon>
        <taxon>Spermatophyta</taxon>
        <taxon>Magnoliopsida</taxon>
        <taxon>eudicotyledons</taxon>
        <taxon>Gunneridae</taxon>
        <taxon>Pentapetalae</taxon>
        <taxon>asterids</taxon>
        <taxon>campanulids</taxon>
        <taxon>Apiales</taxon>
        <taxon>Apiaceae</taxon>
        <taxon>Apioideae</taxon>
        <taxon>apioid superclade</taxon>
        <taxon>Tordylieae</taxon>
        <taxon>Tordyliinae</taxon>
        <taxon>Heracleum</taxon>
    </lineage>
</organism>